<keyword evidence="1" id="KW-0472">Membrane</keyword>
<reference evidence="2 3" key="1">
    <citation type="submission" date="2018-06" db="EMBL/GenBank/DDBJ databases">
        <authorList>
            <consortium name="Pathogen Informatics"/>
            <person name="Doyle S."/>
        </authorList>
    </citation>
    <scope>NUCLEOTIDE SEQUENCE [LARGE SCALE GENOMIC DNA]</scope>
    <source>
        <strain evidence="2 3">NCTC5050</strain>
    </source>
</reference>
<keyword evidence="1" id="KW-0812">Transmembrane</keyword>
<name>A0A377Z375_KLEPO</name>
<feature type="transmembrane region" description="Helical" evidence="1">
    <location>
        <begin position="42"/>
        <end position="59"/>
    </location>
</feature>
<evidence type="ECO:0000313" key="3">
    <source>
        <dbReference type="Proteomes" id="UP000255382"/>
    </source>
</evidence>
<protein>
    <submittedName>
        <fullName evidence="2">Uncharacterized protein</fullName>
    </submittedName>
</protein>
<sequence>MAFHCLFHRDTLTIGVNLVAARVIELKARTYRQTRIFDHRSFIGQVIDTLGAIILILAARNRQKAC</sequence>
<evidence type="ECO:0000256" key="1">
    <source>
        <dbReference type="SAM" id="Phobius"/>
    </source>
</evidence>
<accession>A0A377Z375</accession>
<dbReference type="AlphaFoldDB" id="A0A377Z375"/>
<evidence type="ECO:0000313" key="2">
    <source>
        <dbReference type="EMBL" id="STU58831.1"/>
    </source>
</evidence>
<gene>
    <name evidence="2" type="ORF">NCTC5050_00306</name>
</gene>
<proteinExistence type="predicted"/>
<dbReference type="EMBL" id="UGLZ01000004">
    <property type="protein sequence ID" value="STU58831.1"/>
    <property type="molecule type" value="Genomic_DNA"/>
</dbReference>
<keyword evidence="1" id="KW-1133">Transmembrane helix</keyword>
<organism evidence="2 3">
    <name type="scientific">Klebsiella pneumoniae subsp. ozaenae</name>
    <dbReference type="NCBI Taxonomy" id="574"/>
    <lineage>
        <taxon>Bacteria</taxon>
        <taxon>Pseudomonadati</taxon>
        <taxon>Pseudomonadota</taxon>
        <taxon>Gammaproteobacteria</taxon>
        <taxon>Enterobacterales</taxon>
        <taxon>Enterobacteriaceae</taxon>
        <taxon>Klebsiella/Raoultella group</taxon>
        <taxon>Klebsiella</taxon>
        <taxon>Klebsiella pneumoniae complex</taxon>
    </lineage>
</organism>
<keyword evidence="3" id="KW-1185">Reference proteome</keyword>
<dbReference type="Proteomes" id="UP000255382">
    <property type="component" value="Unassembled WGS sequence"/>
</dbReference>